<dbReference type="InterPro" id="IPR050687">
    <property type="entry name" value="Dynein_IC"/>
</dbReference>
<feature type="region of interest" description="Disordered" evidence="4">
    <location>
        <begin position="313"/>
        <end position="338"/>
    </location>
</feature>
<sequence>MSNTEIDPPSKMDLEGDPEGLPGELEVADAMAAAPLSARRNKPYFKKFKEPDSDEEVGDPRNLFNIQESWRTLMSLSSCQKVMVSDKVQKILKIEVGINVTQEFPWKQVQFKDLRDVLFDELENSAELMKKFKNFNPDHYVLMGFCPLLTEQDDDPPEGDPFIFYSSIKESKMALSIIQNMEHFDRWRMQRRLRKKPRRWVSQGTDQEMTIMVERFKDEPIDVEIQSVYPIQMPRHVAFDYRMTRDVRDGVIELLPNENIKWDNVTKKRVNVSVQSAPPKIDREQQTNPTFPSNAWSQYLYEIDDEDLELDETDVDEEEEKKKAQAKPGTYVEPEKPPPEMSAQIEMLLNTLDFNQIDSYRDDYTLISSRQVVQYTNPYLQEFLCFANISKSNKRFVAGYDWYPKLSGLIAVSYAFSTPATINEASNRVDYVQRAVLEPNPVLLWSFSDNLNYKLEFEAPIENTALTFCPFNGDILLGGSKNGQVVLWDLQGRCEKLDEEEYLTAAQAKYRVMIGEFLNWTIDIEDNVIAPATISSLDCSPKGAITGFYWLGRSIYLSQFGKVYNDTDNRNHHKFFVTCAFDGTISFWDLDGKGAKGGKEKMRNRMLPKQLTQSESAFKSLAIKPTYNLYFPEPLTGIIADTSCFSCLTPVARLIHANPSNYPIKTISKDPPTMRQSMIVSTFYGHVSRIDWQGTYTEGEPTELINSSTPFAMVHDGPVVMVKKNPFYPELFASIGRTILAIWKEDYNYSPIFWRQRACDLTAVAWSETRPAVFYLTRIDGILEAWDILARDDDACLTEILGGGIITGITEHRPSLPYKILGIGDYNSSIRMVKLPHSFDVPLPNELQQLMNYVLKEERRKMGIQAWEQKYYELNKDIIEAKREAEAETRKEMERLEREEQLATKKKGHKSAEEGGGGGEEHKKKPYSGLNYNEKMAVMWDELNLNRMMTILMSRKQMDPEKLARETALEKERHAYEAAKKKSHSDVLARVENDIASIRARILPAEIPDMQRSEMITERVKREIENADTYEQVCEDSFEILGKFNEFKSIDYIEFLERGRQRRRLLDQSLGGNTDRLLWYEERVRLGELGECQFCYESVSGTQAEESSQSDYTATKFMLPGSASDIIADSIVEQSED</sequence>
<dbReference type="GO" id="GO:0045503">
    <property type="term" value="F:dynein light chain binding"/>
    <property type="evidence" value="ECO:0007669"/>
    <property type="project" value="TreeGrafter"/>
</dbReference>
<keyword evidence="3" id="KW-0677">Repeat</keyword>
<evidence type="ECO:0000313" key="6">
    <source>
        <dbReference type="RefSeq" id="XP_036672136.3"/>
    </source>
</evidence>
<evidence type="ECO:0000256" key="3">
    <source>
        <dbReference type="ARBA" id="ARBA00022737"/>
    </source>
</evidence>
<dbReference type="RefSeq" id="XP_036672136.3">
    <property type="nucleotide sequence ID" value="XM_036816241.3"/>
</dbReference>
<dbReference type="PANTHER" id="PTHR12442:SF5">
    <property type="entry name" value="DYNEIN AXONEMAL INTERMEDIATE CHAIN 3"/>
    <property type="match status" value="1"/>
</dbReference>
<organism evidence="5 6">
    <name type="scientific">Drosophila suzukii</name>
    <name type="common">Spotted-wing drosophila fruit fly</name>
    <dbReference type="NCBI Taxonomy" id="28584"/>
    <lineage>
        <taxon>Eukaryota</taxon>
        <taxon>Metazoa</taxon>
        <taxon>Ecdysozoa</taxon>
        <taxon>Arthropoda</taxon>
        <taxon>Hexapoda</taxon>
        <taxon>Insecta</taxon>
        <taxon>Pterygota</taxon>
        <taxon>Neoptera</taxon>
        <taxon>Endopterygota</taxon>
        <taxon>Diptera</taxon>
        <taxon>Brachycera</taxon>
        <taxon>Muscomorpha</taxon>
        <taxon>Ephydroidea</taxon>
        <taxon>Drosophilidae</taxon>
        <taxon>Drosophila</taxon>
        <taxon>Sophophora</taxon>
    </lineage>
</organism>
<feature type="region of interest" description="Disordered" evidence="4">
    <location>
        <begin position="1"/>
        <end position="23"/>
    </location>
</feature>
<protein>
    <submittedName>
        <fullName evidence="6">Dynein axonemal intermediate chain 3</fullName>
    </submittedName>
</protein>
<dbReference type="PANTHER" id="PTHR12442">
    <property type="entry name" value="DYNEIN INTERMEDIATE CHAIN"/>
    <property type="match status" value="1"/>
</dbReference>
<feature type="compositionally biased region" description="Basic and acidic residues" evidence="4">
    <location>
        <begin position="890"/>
        <end position="903"/>
    </location>
</feature>
<dbReference type="GO" id="GO:0060294">
    <property type="term" value="P:cilium movement involved in cell motility"/>
    <property type="evidence" value="ECO:0007669"/>
    <property type="project" value="TreeGrafter"/>
</dbReference>
<dbReference type="GeneID" id="108005769"/>
<proteinExistence type="predicted"/>
<reference evidence="6" key="1">
    <citation type="submission" date="2025-08" db="UniProtKB">
        <authorList>
            <consortium name="RefSeq"/>
        </authorList>
    </citation>
    <scope>IDENTIFICATION</scope>
</reference>
<evidence type="ECO:0000313" key="5">
    <source>
        <dbReference type="Proteomes" id="UP001652628"/>
    </source>
</evidence>
<keyword evidence="1" id="KW-0963">Cytoplasm</keyword>
<evidence type="ECO:0000256" key="1">
    <source>
        <dbReference type="ARBA" id="ARBA00022490"/>
    </source>
</evidence>
<accession>A0AB40A607</accession>
<keyword evidence="2" id="KW-0853">WD repeat</keyword>
<dbReference type="GO" id="GO:0036159">
    <property type="term" value="P:inner dynein arm assembly"/>
    <property type="evidence" value="ECO:0007669"/>
    <property type="project" value="TreeGrafter"/>
</dbReference>
<keyword evidence="5" id="KW-1185">Reference proteome</keyword>
<dbReference type="Proteomes" id="UP001652628">
    <property type="component" value="Chromosome 3"/>
</dbReference>
<feature type="region of interest" description="Disordered" evidence="4">
    <location>
        <begin position="890"/>
        <end position="927"/>
    </location>
</feature>
<dbReference type="GO" id="GO:0045504">
    <property type="term" value="F:dynein heavy chain binding"/>
    <property type="evidence" value="ECO:0007669"/>
    <property type="project" value="TreeGrafter"/>
</dbReference>
<dbReference type="InterPro" id="IPR036322">
    <property type="entry name" value="WD40_repeat_dom_sf"/>
</dbReference>
<dbReference type="Gene3D" id="2.130.10.10">
    <property type="entry name" value="YVTN repeat-like/Quinoprotein amine dehydrogenase"/>
    <property type="match status" value="1"/>
</dbReference>
<dbReference type="InterPro" id="IPR015943">
    <property type="entry name" value="WD40/YVTN_repeat-like_dom_sf"/>
</dbReference>
<evidence type="ECO:0000256" key="4">
    <source>
        <dbReference type="SAM" id="MobiDB-lite"/>
    </source>
</evidence>
<dbReference type="GO" id="GO:0036156">
    <property type="term" value="C:inner dynein arm"/>
    <property type="evidence" value="ECO:0007669"/>
    <property type="project" value="TreeGrafter"/>
</dbReference>
<name>A0AB40A607_DROSZ</name>
<dbReference type="SUPFAM" id="SSF50978">
    <property type="entry name" value="WD40 repeat-like"/>
    <property type="match status" value="1"/>
</dbReference>
<gene>
    <name evidence="6" type="primary">mmm</name>
</gene>
<evidence type="ECO:0000256" key="2">
    <source>
        <dbReference type="ARBA" id="ARBA00022574"/>
    </source>
</evidence>
<dbReference type="AlphaFoldDB" id="A0AB40A607"/>